<dbReference type="InterPro" id="IPR005754">
    <property type="entry name" value="Sortase"/>
</dbReference>
<dbReference type="EMBL" id="JACCBF010000001">
    <property type="protein sequence ID" value="NYD33246.1"/>
    <property type="molecule type" value="Genomic_DNA"/>
</dbReference>
<evidence type="ECO:0000256" key="1">
    <source>
        <dbReference type="ARBA" id="ARBA00022801"/>
    </source>
</evidence>
<evidence type="ECO:0000313" key="4">
    <source>
        <dbReference type="Proteomes" id="UP000582231"/>
    </source>
</evidence>
<dbReference type="Pfam" id="PF04203">
    <property type="entry name" value="Sortase"/>
    <property type="match status" value="1"/>
</dbReference>
<keyword evidence="4" id="KW-1185">Reference proteome</keyword>
<keyword evidence="2" id="KW-0732">Signal</keyword>
<name>A0A852RVP1_9ACTN</name>
<dbReference type="SUPFAM" id="SSF63817">
    <property type="entry name" value="Sortase"/>
    <property type="match status" value="1"/>
</dbReference>
<dbReference type="GO" id="GO:0016787">
    <property type="term" value="F:hydrolase activity"/>
    <property type="evidence" value="ECO:0007669"/>
    <property type="project" value="UniProtKB-KW"/>
</dbReference>
<reference evidence="3 4" key="1">
    <citation type="submission" date="2020-07" db="EMBL/GenBank/DDBJ databases">
        <title>Sequencing the genomes of 1000 actinobacteria strains.</title>
        <authorList>
            <person name="Klenk H.-P."/>
        </authorList>
    </citation>
    <scope>NUCLEOTIDE SEQUENCE [LARGE SCALE GENOMIC DNA]</scope>
    <source>
        <strain evidence="3 4">DSM 19082</strain>
    </source>
</reference>
<protein>
    <recommendedName>
        <fullName evidence="5">Sortase</fullName>
    </recommendedName>
</protein>
<feature type="signal peptide" evidence="2">
    <location>
        <begin position="1"/>
        <end position="33"/>
    </location>
</feature>
<dbReference type="InterPro" id="IPR023365">
    <property type="entry name" value="Sortase_dom-sf"/>
</dbReference>
<accession>A0A852RVP1</accession>
<comment type="caution">
    <text evidence="3">The sequence shown here is derived from an EMBL/GenBank/DDBJ whole genome shotgun (WGS) entry which is preliminary data.</text>
</comment>
<dbReference type="PROSITE" id="PS51318">
    <property type="entry name" value="TAT"/>
    <property type="match status" value="1"/>
</dbReference>
<proteinExistence type="predicted"/>
<dbReference type="InterPro" id="IPR042001">
    <property type="entry name" value="Sortase_F"/>
</dbReference>
<dbReference type="InterPro" id="IPR006311">
    <property type="entry name" value="TAT_signal"/>
</dbReference>
<evidence type="ECO:0008006" key="5">
    <source>
        <dbReference type="Google" id="ProtNLM"/>
    </source>
</evidence>
<feature type="chain" id="PRO_5032572616" description="Sortase" evidence="2">
    <location>
        <begin position="34"/>
        <end position="1233"/>
    </location>
</feature>
<dbReference type="Gene3D" id="2.40.260.10">
    <property type="entry name" value="Sortase"/>
    <property type="match status" value="1"/>
</dbReference>
<organism evidence="3 4">
    <name type="scientific">Nocardioides kongjuensis</name>
    <dbReference type="NCBI Taxonomy" id="349522"/>
    <lineage>
        <taxon>Bacteria</taxon>
        <taxon>Bacillati</taxon>
        <taxon>Actinomycetota</taxon>
        <taxon>Actinomycetes</taxon>
        <taxon>Propionibacteriales</taxon>
        <taxon>Nocardioidaceae</taxon>
        <taxon>Nocardioides</taxon>
    </lineage>
</organism>
<gene>
    <name evidence="3" type="ORF">BJ958_004792</name>
</gene>
<sequence>MSRSSRRSRRTLTALVATVTVGASLSFGAAAHADGNIGGVPYDVMVADGSGSKQVTTAEGADVRYVGDSSAYQALGSSGTGVFEPFVRLGKDGTEAGYNTGGTKEFDTKAGTWTHPIKVSEIPVVQLGGQRYWELWADINETNSTSRIDLTDLEVWFAANPDLTDYPFNTNASNTATKVYDFSGDIQINDVNSGSGRADLRYLVPTGNIAIPASCNYGNPACTTQFVLYSKWGNADPTFASDGGFEEWDTKVYPFVSVTKTATTSYTRTFGWDITKSADPTSLDLNDGESGSTDWTVGVTKDDGTDSDWKVSGTITVENTSNLTAVVTGVTDTLSASGAVTPDCGSVTFPKTLAPDESFECTYSKALTSGADQTNTATATISSGVEALGDVAYDATVPVHFGAPTKLVNDTIHVTDTNGEAWTADSSDSWTYPESFTCGEDAGEHENTATITETGQSADATVVVTCHHTPSGTKTATPTHVEKVTWDISKVIDDGTPGGTHSVDKDITEPDTETYHVVATKTVSEEAFGLQGSLTVSNPNPDAVDVTLADTGLTPAVAGSSCTLEDTTVTVPGGTQVQPGTIEVDYSCSFPTAQPVVGTTYQNHATITDPHLQQPIGVTSGDIVFPAATLLPGSDPQTVTVTDDNAPDGAGFPATISETTTFPAYPVEYPVPNGCVDHPNTAAITAAGVEDSTNVHLCGPADAPTATKTAESSHSELVTWTIDKTVEQNGGEQVHDLDLGTVDGAQTVNYHITATKEVSNEVFGLQGTVTLSNTNPYPIDVSELTDTGLTPALAGSQCTLEADEGTIPKAVGETAGTLSVPYACTFEGAKPELGTTYTNHVTFTYADPNLDLTPTIEVVKGGIEFPEASLQEGSDQQTVTVDDPKAPESAGFPQEISETTVFPSFPMTYADHGTVNEDNTALFTEGATGSSTATVTYTIPEKAPIEVPKVTCTTGASTSVSLPVSLDGSTGAKSVQHVVQLSGLPAGTTTTVTAVLYGPSATAAVRGDTVVATQTFQAGNGQTSTSPVSVGEPGYYTWVISFRDTSDAVPTDKVCGNVQAFLVHRADYAPLAIGTGFSGPVPGGTDRAAVTTLRIKALGIKARVATATEKGGRMQVPAPGLVGWLNRSAAVDDLIGTTVIAGHVSDRHDKPGALYKLQKARKGQIVKINGPHGVMKFKIVSVKAYARSKPLPSGIFTTKGEHRLALVTCTAKVVSGGRFHYTKNLVVIARPIG</sequence>
<dbReference type="AlphaFoldDB" id="A0A852RVP1"/>
<evidence type="ECO:0000313" key="3">
    <source>
        <dbReference type="EMBL" id="NYD33246.1"/>
    </source>
</evidence>
<evidence type="ECO:0000256" key="2">
    <source>
        <dbReference type="SAM" id="SignalP"/>
    </source>
</evidence>
<dbReference type="RefSeq" id="WP_179729324.1">
    <property type="nucleotide sequence ID" value="NZ_BAABEF010000001.1"/>
</dbReference>
<dbReference type="Proteomes" id="UP000582231">
    <property type="component" value="Unassembled WGS sequence"/>
</dbReference>
<dbReference type="CDD" id="cd05829">
    <property type="entry name" value="Sortase_F"/>
    <property type="match status" value="1"/>
</dbReference>
<keyword evidence="1" id="KW-0378">Hydrolase</keyword>